<evidence type="ECO:0000256" key="1">
    <source>
        <dbReference type="ARBA" id="ARBA00004141"/>
    </source>
</evidence>
<comment type="subcellular location">
    <subcellularLocation>
        <location evidence="1">Membrane</location>
        <topology evidence="1">Multi-pass membrane protein</topology>
    </subcellularLocation>
</comment>
<evidence type="ECO:0000256" key="3">
    <source>
        <dbReference type="ARBA" id="ARBA00022448"/>
    </source>
</evidence>
<evidence type="ECO:0000256" key="8">
    <source>
        <dbReference type="ARBA" id="ARBA00023065"/>
    </source>
</evidence>
<keyword evidence="9 13" id="KW-0472">Membrane</keyword>
<comment type="similarity">
    <text evidence="2 12">Belongs to the amiloride-sensitive sodium channel (TC 1.A.6) family.</text>
</comment>
<dbReference type="Pfam" id="PF00858">
    <property type="entry name" value="ASC"/>
    <property type="match status" value="2"/>
</dbReference>
<protein>
    <submittedName>
        <fullName evidence="14">Uncharacterized protein</fullName>
    </submittedName>
</protein>
<keyword evidence="4 12" id="KW-0894">Sodium channel</keyword>
<dbReference type="InterPro" id="IPR001873">
    <property type="entry name" value="ENaC"/>
</dbReference>
<sequence>MKKQIVQGVAILVSVGLFLYLVSQHLSRYLLHPTTTNVSLHLPHKLHLPPVIICPQQPFHLQTLKEFDSELPAPSEDSQVILDTILGLHGLDPRLITRRVWWETGRTLGQIVHSLTVGKQEEKYNLSTQTSPHWRRVTTPLGPCHALLIPPLAIHTEEPPTVTFSLRKRPEIPNLPDKHINCLHVQAQQCCNSTCELLQLLDKLNPVPYYVFFAKIHPDENQDQDEELDELLRFFMDKDAWHTASLGTAKTPLNVIQVDTTMVDRRPISCKQDTSQSPGKDFSICVDNYHIKKSGCVPVHPHSNVTLGESCPVSMIQREMFKEKLLMGMCQGPLEGQCQQRQWVHEVKHSLNMEKYSSSLYQVRLNLTSSKMRLEVEMEMYPLSQLASDIGGSLGLCLGLSLLSVSQCLGARPKYLLPEPKAARRLSGYHCQHLLYWTLVATLTLFTIVHSSISFNSYLTQPTRVSVTRATTTLHNSPPSANGIHHQVAARLASRALDCRPEPLPPNQQCVIDCLFTQALKQVSSVAPFVEVNDLPMCPAEHDWKYSPNYVVPSLAYSTATDPLLLRQCGRQCKSENETNITLLSYPPGVVVNHQYYYLTVIDFLCGLGGIISLYAGLFLSSAVPAVISLLPDSSPAASLIRRVITRVLESIIYLSGAAMMVLLLYRFIFEHPVSSKGSGQTLTLTHQPQVTVCYWPPFQYNVMTDNMSVAVDEAWATGAWSGPVSRAAATQGPGDITVRDSDYDLTSVLTIFNRCNNVQSRVFFNNLMVSFYYFSNYNDSVAVSLHGPNDPSFVSQVYQVLDLQVLTLTVVPVQYHRLVHLSSDHSPSYDNCVYICLHNKYSDNLGCRLPFVNWRPELPLCSLRKAQQYPTYPRQSKPPESVSEGREFSACHQSCRHLLTEFYLVWAKSASWLESGVNVVQQRSSFVALQEEDWCSFIKLCNDLGVVAGFTFGTSILSLFQALINSWVPRHKTKA</sequence>
<evidence type="ECO:0000256" key="6">
    <source>
        <dbReference type="ARBA" id="ARBA00022989"/>
    </source>
</evidence>
<evidence type="ECO:0000256" key="7">
    <source>
        <dbReference type="ARBA" id="ARBA00023053"/>
    </source>
</evidence>
<feature type="transmembrane region" description="Helical" evidence="13">
    <location>
        <begin position="652"/>
        <end position="670"/>
    </location>
</feature>
<evidence type="ECO:0000256" key="5">
    <source>
        <dbReference type="ARBA" id="ARBA00022692"/>
    </source>
</evidence>
<feature type="transmembrane region" description="Helical" evidence="13">
    <location>
        <begin position="598"/>
        <end position="631"/>
    </location>
</feature>
<keyword evidence="11 12" id="KW-0407">Ion channel</keyword>
<keyword evidence="15" id="KW-1185">Reference proteome</keyword>
<reference evidence="14" key="1">
    <citation type="submission" date="2023-10" db="EMBL/GenBank/DDBJ databases">
        <title>Genome assemblies of two species of porcelain crab, Petrolisthes cinctipes and Petrolisthes manimaculis (Anomura: Porcellanidae).</title>
        <authorList>
            <person name="Angst P."/>
        </authorList>
    </citation>
    <scope>NUCLEOTIDE SEQUENCE</scope>
    <source>
        <strain evidence="14">PB745_01</strain>
        <tissue evidence="14">Gill</tissue>
    </source>
</reference>
<evidence type="ECO:0000256" key="9">
    <source>
        <dbReference type="ARBA" id="ARBA00023136"/>
    </source>
</evidence>
<dbReference type="GO" id="GO:0015280">
    <property type="term" value="F:ligand-gated sodium channel activity"/>
    <property type="evidence" value="ECO:0007669"/>
    <property type="project" value="TreeGrafter"/>
</dbReference>
<keyword evidence="8 12" id="KW-0406">Ion transport</keyword>
<evidence type="ECO:0000313" key="14">
    <source>
        <dbReference type="EMBL" id="KAK3872598.1"/>
    </source>
</evidence>
<dbReference type="Proteomes" id="UP001286313">
    <property type="component" value="Unassembled WGS sequence"/>
</dbReference>
<feature type="transmembrane region" description="Helical" evidence="13">
    <location>
        <begin position="6"/>
        <end position="22"/>
    </location>
</feature>
<dbReference type="EMBL" id="JAWQEG010002343">
    <property type="protein sequence ID" value="KAK3872598.1"/>
    <property type="molecule type" value="Genomic_DNA"/>
</dbReference>
<proteinExistence type="inferred from homology"/>
<evidence type="ECO:0000313" key="15">
    <source>
        <dbReference type="Proteomes" id="UP001286313"/>
    </source>
</evidence>
<evidence type="ECO:0000256" key="11">
    <source>
        <dbReference type="ARBA" id="ARBA00023303"/>
    </source>
</evidence>
<name>A0AAE1FHZ3_PETCI</name>
<gene>
    <name evidence="14" type="ORF">Pcinc_022336</name>
</gene>
<dbReference type="Gene3D" id="1.10.287.770">
    <property type="entry name" value="YojJ-like"/>
    <property type="match status" value="1"/>
</dbReference>
<evidence type="ECO:0000256" key="2">
    <source>
        <dbReference type="ARBA" id="ARBA00007193"/>
    </source>
</evidence>
<accession>A0AAE1FHZ3</accession>
<comment type="caution">
    <text evidence="14">The sequence shown here is derived from an EMBL/GenBank/DDBJ whole genome shotgun (WGS) entry which is preliminary data.</text>
</comment>
<keyword evidence="6 13" id="KW-1133">Transmembrane helix</keyword>
<dbReference type="AlphaFoldDB" id="A0AAE1FHZ3"/>
<evidence type="ECO:0000256" key="10">
    <source>
        <dbReference type="ARBA" id="ARBA00023201"/>
    </source>
</evidence>
<dbReference type="GO" id="GO:0005886">
    <property type="term" value="C:plasma membrane"/>
    <property type="evidence" value="ECO:0007669"/>
    <property type="project" value="TreeGrafter"/>
</dbReference>
<evidence type="ECO:0000256" key="13">
    <source>
        <dbReference type="SAM" id="Phobius"/>
    </source>
</evidence>
<keyword evidence="5 12" id="KW-0812">Transmembrane</keyword>
<evidence type="ECO:0000256" key="12">
    <source>
        <dbReference type="RuleBase" id="RU000679"/>
    </source>
</evidence>
<evidence type="ECO:0000256" key="4">
    <source>
        <dbReference type="ARBA" id="ARBA00022461"/>
    </source>
</evidence>
<keyword evidence="10 12" id="KW-0739">Sodium transport</keyword>
<keyword evidence="3 12" id="KW-0813">Transport</keyword>
<organism evidence="14 15">
    <name type="scientific">Petrolisthes cinctipes</name>
    <name type="common">Flat porcelain crab</name>
    <dbReference type="NCBI Taxonomy" id="88211"/>
    <lineage>
        <taxon>Eukaryota</taxon>
        <taxon>Metazoa</taxon>
        <taxon>Ecdysozoa</taxon>
        <taxon>Arthropoda</taxon>
        <taxon>Crustacea</taxon>
        <taxon>Multicrustacea</taxon>
        <taxon>Malacostraca</taxon>
        <taxon>Eumalacostraca</taxon>
        <taxon>Eucarida</taxon>
        <taxon>Decapoda</taxon>
        <taxon>Pleocyemata</taxon>
        <taxon>Anomura</taxon>
        <taxon>Galatheoidea</taxon>
        <taxon>Porcellanidae</taxon>
        <taxon>Petrolisthes</taxon>
    </lineage>
</organism>
<keyword evidence="7" id="KW-0915">Sodium</keyword>
<feature type="transmembrane region" description="Helical" evidence="13">
    <location>
        <begin position="945"/>
        <end position="965"/>
    </location>
</feature>
<dbReference type="PANTHER" id="PTHR11690">
    <property type="entry name" value="AMILORIDE-SENSITIVE SODIUM CHANNEL-RELATED"/>
    <property type="match status" value="1"/>
</dbReference>